<dbReference type="InterPro" id="IPR052157">
    <property type="entry name" value="BCAA_transport_permease"/>
</dbReference>
<proteinExistence type="inferred from homology"/>
<dbReference type="GO" id="GO:0006865">
    <property type="term" value="P:amino acid transport"/>
    <property type="evidence" value="ECO:0007669"/>
    <property type="project" value="UniProtKB-KW"/>
</dbReference>
<feature type="transmembrane region" description="Helical" evidence="9">
    <location>
        <begin position="148"/>
        <end position="167"/>
    </location>
</feature>
<feature type="transmembrane region" description="Helical" evidence="9">
    <location>
        <begin position="265"/>
        <end position="284"/>
    </location>
</feature>
<evidence type="ECO:0000256" key="3">
    <source>
        <dbReference type="ARBA" id="ARBA00022475"/>
    </source>
</evidence>
<dbReference type="GO" id="GO:0005886">
    <property type="term" value="C:plasma membrane"/>
    <property type="evidence" value="ECO:0007669"/>
    <property type="project" value="UniProtKB-SubCell"/>
</dbReference>
<sequence>MNVFHLRNFVELCYNSLSYAALLFLLASGLSIIFGVMRIVNLAHAAFFLLGGYIALSVYRVLGTALWTLPVAMVVGGGVVAALAMFIERYFLRRLGQDTLAQVLVTVGFAFILFDTNILIWTGDNYMLHRPWPLDDSTVIGGISFPRYRAFMILSAVMVWAILYFAIERTRAGAIVRATVDDPQMARGVGINTNIVQMSIYGLGVFLSAMGGVVGGAFLGVSPGIDFQVLPYAFAVVIIGGLGSLTGAVVGSLVVGFVENFGTALFPELSYFALFAPMAVILAIKPTGLFGRG</sequence>
<evidence type="ECO:0000313" key="11">
    <source>
        <dbReference type="Proteomes" id="UP000782312"/>
    </source>
</evidence>
<feature type="transmembrane region" description="Helical" evidence="9">
    <location>
        <begin position="16"/>
        <end position="35"/>
    </location>
</feature>
<name>A0A932MN26_UNCTE</name>
<dbReference type="Proteomes" id="UP000782312">
    <property type="component" value="Unassembled WGS sequence"/>
</dbReference>
<dbReference type="CDD" id="cd06582">
    <property type="entry name" value="TM_PBP1_LivH_like"/>
    <property type="match status" value="1"/>
</dbReference>
<feature type="transmembrane region" description="Helical" evidence="9">
    <location>
        <begin position="65"/>
        <end position="87"/>
    </location>
</feature>
<feature type="transmembrane region" description="Helical" evidence="9">
    <location>
        <begin position="99"/>
        <end position="121"/>
    </location>
</feature>
<dbReference type="AlphaFoldDB" id="A0A932MN26"/>
<evidence type="ECO:0000256" key="6">
    <source>
        <dbReference type="ARBA" id="ARBA00022989"/>
    </source>
</evidence>
<dbReference type="PANTHER" id="PTHR11795">
    <property type="entry name" value="BRANCHED-CHAIN AMINO ACID TRANSPORT SYSTEM PERMEASE PROTEIN LIVH"/>
    <property type="match status" value="1"/>
</dbReference>
<evidence type="ECO:0000256" key="8">
    <source>
        <dbReference type="ARBA" id="ARBA00037998"/>
    </source>
</evidence>
<evidence type="ECO:0000256" key="5">
    <source>
        <dbReference type="ARBA" id="ARBA00022970"/>
    </source>
</evidence>
<reference evidence="10" key="1">
    <citation type="submission" date="2020-07" db="EMBL/GenBank/DDBJ databases">
        <title>Huge and variable diversity of episymbiotic CPR bacteria and DPANN archaea in groundwater ecosystems.</title>
        <authorList>
            <person name="He C.Y."/>
            <person name="Keren R."/>
            <person name="Whittaker M."/>
            <person name="Farag I.F."/>
            <person name="Doudna J."/>
            <person name="Cate J.H.D."/>
            <person name="Banfield J.F."/>
        </authorList>
    </citation>
    <scope>NUCLEOTIDE SEQUENCE</scope>
    <source>
        <strain evidence="10">NC_groundwater_763_Ag_S-0.2um_68_21</strain>
    </source>
</reference>
<dbReference type="GO" id="GO:0022857">
    <property type="term" value="F:transmembrane transporter activity"/>
    <property type="evidence" value="ECO:0007669"/>
    <property type="project" value="InterPro"/>
</dbReference>
<feature type="transmembrane region" description="Helical" evidence="9">
    <location>
        <begin position="42"/>
        <end position="59"/>
    </location>
</feature>
<keyword evidence="5" id="KW-0029">Amino-acid transport</keyword>
<organism evidence="10 11">
    <name type="scientific">Tectimicrobiota bacterium</name>
    <dbReference type="NCBI Taxonomy" id="2528274"/>
    <lineage>
        <taxon>Bacteria</taxon>
        <taxon>Pseudomonadati</taxon>
        <taxon>Nitrospinota/Tectimicrobiota group</taxon>
        <taxon>Candidatus Tectimicrobiota</taxon>
    </lineage>
</organism>
<evidence type="ECO:0000256" key="9">
    <source>
        <dbReference type="SAM" id="Phobius"/>
    </source>
</evidence>
<protein>
    <submittedName>
        <fullName evidence="10">Branched-chain amino acid ABC transporter permease</fullName>
    </submittedName>
</protein>
<comment type="subcellular location">
    <subcellularLocation>
        <location evidence="1">Cell membrane</location>
        <topology evidence="1">Multi-pass membrane protein</topology>
    </subcellularLocation>
</comment>
<dbReference type="Pfam" id="PF02653">
    <property type="entry name" value="BPD_transp_2"/>
    <property type="match status" value="1"/>
</dbReference>
<gene>
    <name evidence="10" type="ORF">HYZ11_15040</name>
</gene>
<evidence type="ECO:0000256" key="7">
    <source>
        <dbReference type="ARBA" id="ARBA00023136"/>
    </source>
</evidence>
<evidence type="ECO:0000256" key="1">
    <source>
        <dbReference type="ARBA" id="ARBA00004651"/>
    </source>
</evidence>
<comment type="similarity">
    <text evidence="8">Belongs to the binding-protein-dependent transport system permease family. LivHM subfamily.</text>
</comment>
<dbReference type="InterPro" id="IPR001851">
    <property type="entry name" value="ABC_transp_permease"/>
</dbReference>
<comment type="caution">
    <text evidence="10">The sequence shown here is derived from an EMBL/GenBank/DDBJ whole genome shotgun (WGS) entry which is preliminary data.</text>
</comment>
<evidence type="ECO:0000256" key="4">
    <source>
        <dbReference type="ARBA" id="ARBA00022692"/>
    </source>
</evidence>
<feature type="transmembrane region" description="Helical" evidence="9">
    <location>
        <begin position="232"/>
        <end position="258"/>
    </location>
</feature>
<keyword evidence="7 9" id="KW-0472">Membrane</keyword>
<accession>A0A932MN26</accession>
<keyword evidence="2" id="KW-0813">Transport</keyword>
<keyword evidence="4 9" id="KW-0812">Transmembrane</keyword>
<evidence type="ECO:0000256" key="2">
    <source>
        <dbReference type="ARBA" id="ARBA00022448"/>
    </source>
</evidence>
<keyword evidence="6 9" id="KW-1133">Transmembrane helix</keyword>
<evidence type="ECO:0000313" key="10">
    <source>
        <dbReference type="EMBL" id="MBI3128919.1"/>
    </source>
</evidence>
<feature type="transmembrane region" description="Helical" evidence="9">
    <location>
        <begin position="200"/>
        <end position="220"/>
    </location>
</feature>
<keyword evidence="3" id="KW-1003">Cell membrane</keyword>
<dbReference type="EMBL" id="JACPUR010000036">
    <property type="protein sequence ID" value="MBI3128919.1"/>
    <property type="molecule type" value="Genomic_DNA"/>
</dbReference>
<dbReference type="PANTHER" id="PTHR11795:SF442">
    <property type="entry name" value="ABC TRANSPORTER ATP-BINDING PROTEIN"/>
    <property type="match status" value="1"/>
</dbReference>